<dbReference type="KEGG" id="tje:TJEJU_0265"/>
<name>A0A238U4W7_9FLAO</name>
<organism evidence="2 3">
    <name type="scientific">Tenacibaculum jejuense</name>
    <dbReference type="NCBI Taxonomy" id="584609"/>
    <lineage>
        <taxon>Bacteria</taxon>
        <taxon>Pseudomonadati</taxon>
        <taxon>Bacteroidota</taxon>
        <taxon>Flavobacteriia</taxon>
        <taxon>Flavobacteriales</taxon>
        <taxon>Flavobacteriaceae</taxon>
        <taxon>Tenacibaculum</taxon>
    </lineage>
</organism>
<evidence type="ECO:0000256" key="1">
    <source>
        <dbReference type="SAM" id="Coils"/>
    </source>
</evidence>
<evidence type="ECO:0000313" key="2">
    <source>
        <dbReference type="EMBL" id="SNR14066.1"/>
    </source>
</evidence>
<sequence>MSNKNSSIQISPKEAIEKAKEAAEKTQTYIDEAKEILEKGGTLSKLQDFIKRLDGIGSASYVFGALSAGLEIATFLSGEKSTEEKMIEMLSNISKQIDDLRSRMDYQFDRLKTYINYKLFTNRFSEAKYVFDALNNKMMTYKKLKEDKDVKEEQIKDFENDDLLTINQTVIFDKAQELTNLINGSTLSGDNILVASQEQTFGDIRFIMVVGNTILNYVILAMQLEGTLVGIRGDREGKSHDRILNEIDNKKIMYNGLIQEIKTGLKNALINVKKEEVSDRYIASYCENEIFQKLSADNLQESADILGKILSEQWFWYDWVVITYDPVSGYDRHGVAGYFKFYPRQIVGGGDNKGKINIVLSKTEKECRPTPRDYKTIEYAYDKVRHRENRGGNIYYHFKEYLNKYYEDFKDIGMIWVYNDEYGHDRKYAYFHSGNYSSKMSHQYQGGKFPGSPEVDYLDYYCNSILHV</sequence>
<reference evidence="2 3" key="1">
    <citation type="submission" date="2017-07" db="EMBL/GenBank/DDBJ databases">
        <authorList>
            <person name="Sun Z.S."/>
            <person name="Albrecht U."/>
            <person name="Echele G."/>
            <person name="Lee C.C."/>
        </authorList>
    </citation>
    <scope>NUCLEOTIDE SEQUENCE [LARGE SCALE GENOMIC DNA]</scope>
    <source>
        <strain evidence="3">type strain: KCTC 22618</strain>
    </source>
</reference>
<keyword evidence="3" id="KW-1185">Reference proteome</keyword>
<protein>
    <submittedName>
        <fullName evidence="2">Uncharacterized protein</fullName>
    </submittedName>
</protein>
<proteinExistence type="predicted"/>
<feature type="coiled-coil region" evidence="1">
    <location>
        <begin position="134"/>
        <end position="161"/>
    </location>
</feature>
<dbReference type="RefSeq" id="WP_095068933.1">
    <property type="nucleotide sequence ID" value="NZ_LT899436.1"/>
</dbReference>
<gene>
    <name evidence="2" type="ORF">TJEJU_0265</name>
</gene>
<accession>A0A238U4W7</accession>
<evidence type="ECO:0000313" key="3">
    <source>
        <dbReference type="Proteomes" id="UP000215214"/>
    </source>
</evidence>
<keyword evidence="1" id="KW-0175">Coiled coil</keyword>
<dbReference type="EMBL" id="LT899436">
    <property type="protein sequence ID" value="SNR14066.1"/>
    <property type="molecule type" value="Genomic_DNA"/>
</dbReference>
<dbReference type="AlphaFoldDB" id="A0A238U4W7"/>
<dbReference type="OrthoDB" id="9946463at2"/>
<dbReference type="Proteomes" id="UP000215214">
    <property type="component" value="Chromosome TJEJU"/>
</dbReference>